<organism evidence="2 3">
    <name type="scientific">Nocardia wallacei</name>
    <dbReference type="NCBI Taxonomy" id="480035"/>
    <lineage>
        <taxon>Bacteria</taxon>
        <taxon>Bacillati</taxon>
        <taxon>Actinomycetota</taxon>
        <taxon>Actinomycetes</taxon>
        <taxon>Mycobacteriales</taxon>
        <taxon>Nocardiaceae</taxon>
        <taxon>Nocardia</taxon>
    </lineage>
</organism>
<proteinExistence type="predicted"/>
<dbReference type="GO" id="GO:0046464">
    <property type="term" value="P:acylglycerol catabolic process"/>
    <property type="evidence" value="ECO:0007669"/>
    <property type="project" value="TreeGrafter"/>
</dbReference>
<protein>
    <recommendedName>
        <fullName evidence="1">AB hydrolase-1 domain-containing protein</fullName>
    </recommendedName>
</protein>
<dbReference type="GO" id="GO:0016020">
    <property type="term" value="C:membrane"/>
    <property type="evidence" value="ECO:0007669"/>
    <property type="project" value="TreeGrafter"/>
</dbReference>
<dbReference type="KEGG" id="nwl:NWFMUON74_27650"/>
<reference evidence="2 3" key="1">
    <citation type="submission" date="2020-08" db="EMBL/GenBank/DDBJ databases">
        <title>Genome Sequencing of Nocardia wallacei strain FMUON74 and assembly.</title>
        <authorList>
            <person name="Toyokawa M."/>
            <person name="Uesaka K."/>
        </authorList>
    </citation>
    <scope>NUCLEOTIDE SEQUENCE [LARGE SCALE GENOMIC DNA]</scope>
    <source>
        <strain evidence="2 3">FMUON74</strain>
    </source>
</reference>
<dbReference type="Pfam" id="PF12697">
    <property type="entry name" value="Abhydrolase_6"/>
    <property type="match status" value="1"/>
</dbReference>
<name>A0A7G1KL82_9NOCA</name>
<dbReference type="GO" id="GO:0047372">
    <property type="term" value="F:monoacylglycerol lipase activity"/>
    <property type="evidence" value="ECO:0007669"/>
    <property type="project" value="TreeGrafter"/>
</dbReference>
<sequence length="286" mass="30520">MINARAGGGTGTELVFLHGGSGSWQLGAELFEQLPPAVSWWGVDLPGHGDSAWTGHYSLENAADELASWAAANLAGPAWWYGHSYGGQVALALAGRHPDAVCGLVLGDTPLSLSAMLKLLKHSGIRMRRWQSWCGRPESELLALLGAEPVGTQTAAEMLGAEHPYLRRMAAALHRHDPAYLDAIVGRTREVYGGLDYAATWLSRVNGPVVLLRADPAVFALSDDSDEMLVRENAREGVIRLLPGVGHGLQNFAPTAVADTLAELMAVRHDGDSGVTSGKRRPTAHR</sequence>
<dbReference type="Proteomes" id="UP000516173">
    <property type="component" value="Chromosome"/>
</dbReference>
<evidence type="ECO:0000313" key="3">
    <source>
        <dbReference type="Proteomes" id="UP000516173"/>
    </source>
</evidence>
<dbReference type="AlphaFoldDB" id="A0A7G1KL82"/>
<accession>A0A7G1KL82</accession>
<dbReference type="InterPro" id="IPR050266">
    <property type="entry name" value="AB_hydrolase_sf"/>
</dbReference>
<dbReference type="SUPFAM" id="SSF53474">
    <property type="entry name" value="alpha/beta-Hydrolases"/>
    <property type="match status" value="1"/>
</dbReference>
<keyword evidence="3" id="KW-1185">Reference proteome</keyword>
<dbReference type="InterPro" id="IPR000073">
    <property type="entry name" value="AB_hydrolase_1"/>
</dbReference>
<dbReference type="Gene3D" id="3.40.50.1820">
    <property type="entry name" value="alpha/beta hydrolase"/>
    <property type="match status" value="1"/>
</dbReference>
<dbReference type="InterPro" id="IPR029058">
    <property type="entry name" value="AB_hydrolase_fold"/>
</dbReference>
<evidence type="ECO:0000313" key="2">
    <source>
        <dbReference type="EMBL" id="BCK54993.1"/>
    </source>
</evidence>
<gene>
    <name evidence="2" type="ORF">NWFMUON74_27650</name>
</gene>
<dbReference type="PANTHER" id="PTHR43798:SF5">
    <property type="entry name" value="MONOACYLGLYCEROL LIPASE ABHD6"/>
    <property type="match status" value="1"/>
</dbReference>
<dbReference type="PANTHER" id="PTHR43798">
    <property type="entry name" value="MONOACYLGLYCEROL LIPASE"/>
    <property type="match status" value="1"/>
</dbReference>
<feature type="domain" description="AB hydrolase-1" evidence="1">
    <location>
        <begin position="14"/>
        <end position="259"/>
    </location>
</feature>
<evidence type="ECO:0000259" key="1">
    <source>
        <dbReference type="Pfam" id="PF12697"/>
    </source>
</evidence>
<dbReference type="EMBL" id="AP023396">
    <property type="protein sequence ID" value="BCK54993.1"/>
    <property type="molecule type" value="Genomic_DNA"/>
</dbReference>